<feature type="compositionally biased region" description="Basic and acidic residues" evidence="1">
    <location>
        <begin position="50"/>
        <end position="82"/>
    </location>
</feature>
<evidence type="ECO:0000313" key="4">
    <source>
        <dbReference type="Proteomes" id="UP001447188"/>
    </source>
</evidence>
<evidence type="ECO:0000256" key="1">
    <source>
        <dbReference type="SAM" id="MobiDB-lite"/>
    </source>
</evidence>
<dbReference type="InterPro" id="IPR029071">
    <property type="entry name" value="Ubiquitin-like_domsf"/>
</dbReference>
<evidence type="ECO:0000313" key="3">
    <source>
        <dbReference type="EMBL" id="KAL0633536.1"/>
    </source>
</evidence>
<keyword evidence="3" id="KW-0647">Proteasome</keyword>
<accession>A0ABR3GD89</accession>
<keyword evidence="3" id="KW-0378">Hydrolase</keyword>
<dbReference type="SUPFAM" id="SSF54236">
    <property type="entry name" value="Ubiquitin-like"/>
    <property type="match status" value="1"/>
</dbReference>
<evidence type="ECO:0000259" key="2">
    <source>
        <dbReference type="Pfam" id="PF11976"/>
    </source>
</evidence>
<reference evidence="3 4" key="1">
    <citation type="submission" date="2024-02" db="EMBL/GenBank/DDBJ databases">
        <title>Discinaceae phylogenomics.</title>
        <authorList>
            <person name="Dirks A.C."/>
            <person name="James T.Y."/>
        </authorList>
    </citation>
    <scope>NUCLEOTIDE SEQUENCE [LARGE SCALE GENOMIC DNA]</scope>
    <source>
        <strain evidence="3 4">ACD0624</strain>
    </source>
</reference>
<dbReference type="EMBL" id="JBBBZM010000122">
    <property type="protein sequence ID" value="KAL0633536.1"/>
    <property type="molecule type" value="Genomic_DNA"/>
</dbReference>
<dbReference type="GO" id="GO:0000502">
    <property type="term" value="C:proteasome complex"/>
    <property type="evidence" value="ECO:0007669"/>
    <property type="project" value="UniProtKB-KW"/>
</dbReference>
<name>A0ABR3GD89_9PEZI</name>
<dbReference type="InterPro" id="IPR022617">
    <property type="entry name" value="Rad60/SUMO-like_dom"/>
</dbReference>
<dbReference type="CDD" id="cd17080">
    <property type="entry name" value="Ubl_SLD2_Esc2_like"/>
    <property type="match status" value="1"/>
</dbReference>
<protein>
    <submittedName>
        <fullName evidence="3">Proteasome core particle subunit beta 3</fullName>
        <ecNumber evidence="3">3.4.25.1</ecNumber>
    </submittedName>
</protein>
<feature type="compositionally biased region" description="Polar residues" evidence="1">
    <location>
        <begin position="190"/>
        <end position="200"/>
    </location>
</feature>
<dbReference type="Gene3D" id="3.10.20.90">
    <property type="entry name" value="Phosphatidylinositol 3-kinase Catalytic Subunit, Chain A, domain 1"/>
    <property type="match status" value="1"/>
</dbReference>
<feature type="region of interest" description="Disordered" evidence="1">
    <location>
        <begin position="45"/>
        <end position="208"/>
    </location>
</feature>
<comment type="caution">
    <text evidence="3">The sequence shown here is derived from an EMBL/GenBank/DDBJ whole genome shotgun (WGS) entry which is preliminary data.</text>
</comment>
<dbReference type="Pfam" id="PF11976">
    <property type="entry name" value="Rad60-SLD"/>
    <property type="match status" value="1"/>
</dbReference>
<dbReference type="EC" id="3.4.25.1" evidence="3"/>
<organism evidence="3 4">
    <name type="scientific">Discina gigas</name>
    <dbReference type="NCBI Taxonomy" id="1032678"/>
    <lineage>
        <taxon>Eukaryota</taxon>
        <taxon>Fungi</taxon>
        <taxon>Dikarya</taxon>
        <taxon>Ascomycota</taxon>
        <taxon>Pezizomycotina</taxon>
        <taxon>Pezizomycetes</taxon>
        <taxon>Pezizales</taxon>
        <taxon>Discinaceae</taxon>
        <taxon>Discina</taxon>
    </lineage>
</organism>
<dbReference type="GO" id="GO:0016787">
    <property type="term" value="F:hydrolase activity"/>
    <property type="evidence" value="ECO:0007669"/>
    <property type="project" value="UniProtKB-KW"/>
</dbReference>
<feature type="domain" description="Rad60/SUMO-like" evidence="2">
    <location>
        <begin position="385"/>
        <end position="456"/>
    </location>
</feature>
<gene>
    <name evidence="3" type="primary">PUP3</name>
    <name evidence="3" type="ORF">Q9L58_007568</name>
</gene>
<keyword evidence="4" id="KW-1185">Reference proteome</keyword>
<sequence>MSLSPSPPPKPAKKKAFLFKRANLANTSSNAGDELSFFSRNRENYVGTAEPKEEKEPEVNKKHTHSRGDDGGSDRDRDRGDDDPGSPPKRAKRRSIVGDDDEDSGEEITSTRNRHANMRERYGGSAHRGYGNSAISLSDSDSDSESSLSLKRKSAQSRSSKSRARDASLTPPPVLYTEKTYPKRAADARNPSSLKPTATVLSDDEDDLVPTSATTTAAKVSIDEDVKMLAAIEARARARVAAAAAAANSHSNSHPTPPPPDSVISILVSSDIEGTRPLVVRRRINQSLKIVRSTWCARQGFTEDQTADIFLTWKGNKVFDHNTCRGIGIGVGGLGGLEETEAGESVHFEAMTTEMWGERERERERKYTAEVPEEVVEVPEEVLSMKLTFKSKGYEDLRLKVRPDTKISKIISAFRESRGVGEERVITMNFDGDTLDPNETVGDTELEDNFGIDVYIN</sequence>
<proteinExistence type="predicted"/>
<dbReference type="Proteomes" id="UP001447188">
    <property type="component" value="Unassembled WGS sequence"/>
</dbReference>